<evidence type="ECO:0000256" key="1">
    <source>
        <dbReference type="SAM" id="SignalP"/>
    </source>
</evidence>
<reference evidence="2 3" key="1">
    <citation type="submission" date="2020-12" db="EMBL/GenBank/DDBJ databases">
        <title>Olleya sediminilitoris sp. nov., isolated from a tidal flat.</title>
        <authorList>
            <person name="Park S."/>
            <person name="Yoon J.-H."/>
        </authorList>
    </citation>
    <scope>NUCLEOTIDE SEQUENCE [LARGE SCALE GENOMIC DNA]</scope>
    <source>
        <strain evidence="2 3">YSTF-M6</strain>
    </source>
</reference>
<dbReference type="Proteomes" id="UP000605013">
    <property type="component" value="Unassembled WGS sequence"/>
</dbReference>
<sequence>MYIKKSLMVLSILIAQNVHSQVLLEANEAGNTYEDINAVLAPGYDVIEAPDCNHSQFGRHIQEVFDKELNKNVFKFSIHTSPDNDRCKKYDRQRNEIKTYASSPNYLKATKGETVEYKWKFKLPKDFKVSSSFTHIHQIKSVGGPYASIPMISLTLRKGTKDKLELRYTSTNKQATIKTMVLDQIKGHWVEVTELITFSNKGSYAIELKKVLTNETVFSYENLKMDMWQEEALFSRPKWGIYRSLNNSQDLKDEALLYASFSIQEIDLKLTAQKLLDCAIPKILMSKSTDTFLNIKSVKPKDNNAFVLFDNEANLIGEFKIDKNNIDTTGLAVGNYFMVFYKNSKVFKVIKYVIN</sequence>
<feature type="chain" id="PRO_5045716526" evidence="1">
    <location>
        <begin position="21"/>
        <end position="355"/>
    </location>
</feature>
<comment type="caution">
    <text evidence="2">The sequence shown here is derived from an EMBL/GenBank/DDBJ whole genome shotgun (WGS) entry which is preliminary data.</text>
</comment>
<accession>A0ABS1WP15</accession>
<keyword evidence="1" id="KW-0732">Signal</keyword>
<keyword evidence="2" id="KW-0456">Lyase</keyword>
<dbReference type="EMBL" id="JAEMEF010000014">
    <property type="protein sequence ID" value="MBL7560855.1"/>
    <property type="molecule type" value="Genomic_DNA"/>
</dbReference>
<evidence type="ECO:0000313" key="3">
    <source>
        <dbReference type="Proteomes" id="UP000605013"/>
    </source>
</evidence>
<name>A0ABS1WP15_9FLAO</name>
<dbReference type="GO" id="GO:0016829">
    <property type="term" value="F:lyase activity"/>
    <property type="evidence" value="ECO:0007669"/>
    <property type="project" value="UniProtKB-KW"/>
</dbReference>
<protein>
    <submittedName>
        <fullName evidence="2">Heparin lyase I family protein</fullName>
    </submittedName>
</protein>
<dbReference type="RefSeq" id="WP_203001377.1">
    <property type="nucleotide sequence ID" value="NZ_JAEMEF010000014.1"/>
</dbReference>
<keyword evidence="3" id="KW-1185">Reference proteome</keyword>
<dbReference type="InterPro" id="IPR025975">
    <property type="entry name" value="Polysacc_lyase"/>
</dbReference>
<dbReference type="Gene3D" id="2.60.120.200">
    <property type="match status" value="1"/>
</dbReference>
<evidence type="ECO:0000313" key="2">
    <source>
        <dbReference type="EMBL" id="MBL7560855.1"/>
    </source>
</evidence>
<dbReference type="Pfam" id="PF14099">
    <property type="entry name" value="Polysacc_lyase"/>
    <property type="match status" value="1"/>
</dbReference>
<feature type="signal peptide" evidence="1">
    <location>
        <begin position="1"/>
        <end position="20"/>
    </location>
</feature>
<gene>
    <name evidence="2" type="ORF">JAO71_13680</name>
</gene>
<proteinExistence type="predicted"/>
<organism evidence="2 3">
    <name type="scientific">Olleya sediminilitoris</name>
    <dbReference type="NCBI Taxonomy" id="2795739"/>
    <lineage>
        <taxon>Bacteria</taxon>
        <taxon>Pseudomonadati</taxon>
        <taxon>Bacteroidota</taxon>
        <taxon>Flavobacteriia</taxon>
        <taxon>Flavobacteriales</taxon>
        <taxon>Flavobacteriaceae</taxon>
    </lineage>
</organism>